<feature type="transmembrane region" description="Helical" evidence="6">
    <location>
        <begin position="381"/>
        <end position="402"/>
    </location>
</feature>
<dbReference type="Pfam" id="PF07690">
    <property type="entry name" value="MFS_1"/>
    <property type="match status" value="1"/>
</dbReference>
<comment type="subcellular location">
    <subcellularLocation>
        <location evidence="1">Cell membrane</location>
        <topology evidence="1">Multi-pass membrane protein</topology>
    </subcellularLocation>
</comment>
<keyword evidence="4 6" id="KW-1133">Transmembrane helix</keyword>
<dbReference type="RefSeq" id="WP_344182749.1">
    <property type="nucleotide sequence ID" value="NZ_BAAANC010000005.1"/>
</dbReference>
<evidence type="ECO:0000256" key="5">
    <source>
        <dbReference type="ARBA" id="ARBA00023136"/>
    </source>
</evidence>
<accession>A0ABN2CGL8</accession>
<feature type="transmembrane region" description="Helical" evidence="6">
    <location>
        <begin position="53"/>
        <end position="75"/>
    </location>
</feature>
<feature type="transmembrane region" description="Helical" evidence="6">
    <location>
        <begin position="298"/>
        <end position="324"/>
    </location>
</feature>
<evidence type="ECO:0000313" key="8">
    <source>
        <dbReference type="Proteomes" id="UP001500363"/>
    </source>
</evidence>
<dbReference type="InterPro" id="IPR011701">
    <property type="entry name" value="MFS"/>
</dbReference>
<protein>
    <submittedName>
        <fullName evidence="7">MFS transporter</fullName>
    </submittedName>
</protein>
<keyword evidence="5 6" id="KW-0472">Membrane</keyword>
<evidence type="ECO:0000256" key="3">
    <source>
        <dbReference type="ARBA" id="ARBA00022692"/>
    </source>
</evidence>
<dbReference type="InterPro" id="IPR036259">
    <property type="entry name" value="MFS_trans_sf"/>
</dbReference>
<keyword evidence="3 6" id="KW-0812">Transmembrane</keyword>
<name>A0ABN2CGL8_9ACTN</name>
<evidence type="ECO:0000256" key="2">
    <source>
        <dbReference type="ARBA" id="ARBA00022475"/>
    </source>
</evidence>
<feature type="transmembrane region" description="Helical" evidence="6">
    <location>
        <begin position="96"/>
        <end position="118"/>
    </location>
</feature>
<feature type="transmembrane region" description="Helical" evidence="6">
    <location>
        <begin position="233"/>
        <end position="252"/>
    </location>
</feature>
<organism evidence="7 8">
    <name type="scientific">Kribbella lupini</name>
    <dbReference type="NCBI Taxonomy" id="291602"/>
    <lineage>
        <taxon>Bacteria</taxon>
        <taxon>Bacillati</taxon>
        <taxon>Actinomycetota</taxon>
        <taxon>Actinomycetes</taxon>
        <taxon>Propionibacteriales</taxon>
        <taxon>Kribbellaceae</taxon>
        <taxon>Kribbella</taxon>
    </lineage>
</organism>
<proteinExistence type="predicted"/>
<reference evidence="7 8" key="1">
    <citation type="journal article" date="2019" name="Int. J. Syst. Evol. Microbiol.">
        <title>The Global Catalogue of Microorganisms (GCM) 10K type strain sequencing project: providing services to taxonomists for standard genome sequencing and annotation.</title>
        <authorList>
            <consortium name="The Broad Institute Genomics Platform"/>
            <consortium name="The Broad Institute Genome Sequencing Center for Infectious Disease"/>
            <person name="Wu L."/>
            <person name="Ma J."/>
        </authorList>
    </citation>
    <scope>NUCLEOTIDE SEQUENCE [LARGE SCALE GENOMIC DNA]</scope>
    <source>
        <strain evidence="7 8">JCM 14303</strain>
    </source>
</reference>
<evidence type="ECO:0000313" key="7">
    <source>
        <dbReference type="EMBL" id="GAA1558266.1"/>
    </source>
</evidence>
<evidence type="ECO:0000256" key="4">
    <source>
        <dbReference type="ARBA" id="ARBA00022989"/>
    </source>
</evidence>
<dbReference type="PANTHER" id="PTHR23513:SF11">
    <property type="entry name" value="STAPHYLOFERRIN A TRANSPORTER"/>
    <property type="match status" value="1"/>
</dbReference>
<dbReference type="SUPFAM" id="SSF103473">
    <property type="entry name" value="MFS general substrate transporter"/>
    <property type="match status" value="1"/>
</dbReference>
<dbReference type="PANTHER" id="PTHR23513">
    <property type="entry name" value="INTEGRAL MEMBRANE EFFLUX PROTEIN-RELATED"/>
    <property type="match status" value="1"/>
</dbReference>
<feature type="transmembrane region" description="Helical" evidence="6">
    <location>
        <begin position="264"/>
        <end position="286"/>
    </location>
</feature>
<dbReference type="Gene3D" id="1.20.1250.20">
    <property type="entry name" value="MFS general substrate transporter like domains"/>
    <property type="match status" value="1"/>
</dbReference>
<evidence type="ECO:0000256" key="6">
    <source>
        <dbReference type="SAM" id="Phobius"/>
    </source>
</evidence>
<dbReference type="Proteomes" id="UP001500363">
    <property type="component" value="Unassembled WGS sequence"/>
</dbReference>
<gene>
    <name evidence="7" type="ORF">GCM10009741_73920</name>
</gene>
<feature type="transmembrane region" description="Helical" evidence="6">
    <location>
        <begin position="21"/>
        <end position="47"/>
    </location>
</feature>
<evidence type="ECO:0000256" key="1">
    <source>
        <dbReference type="ARBA" id="ARBA00004651"/>
    </source>
</evidence>
<keyword evidence="2" id="KW-1003">Cell membrane</keyword>
<dbReference type="EMBL" id="BAAANC010000005">
    <property type="protein sequence ID" value="GAA1558266.1"/>
    <property type="molecule type" value="Genomic_DNA"/>
</dbReference>
<comment type="caution">
    <text evidence="7">The sequence shown here is derived from an EMBL/GenBank/DDBJ whole genome shotgun (WGS) entry which is preliminary data.</text>
</comment>
<dbReference type="CDD" id="cd06173">
    <property type="entry name" value="MFS_MefA_like"/>
    <property type="match status" value="1"/>
</dbReference>
<keyword evidence="8" id="KW-1185">Reference proteome</keyword>
<sequence>MVGGVGVERARWRDVFGQTEFRALFLAGVLSVAGDQLARVALSVLVYERTASAGLTALTYALTYVPDLLFGPLLAGFADRYPRRQVMIVTDLARAVVVALMAIEALPLWTVILLLLALQAFGSPFNAARAATLPVVLPGDHYVLGKAANDMVVQFSQVLGFGTGGVIVVAVGVSGGLLLDSGTFLLSAALIAFGVRRRPAPVQDGGADEPRRSYFSDLAAGTSLVLRTPKLRALVALATIAGFYVTVEGLAVPYADDIGHGKEAAGLLLAASPAGAVLGMWLITLLPPERRMKLIGPLAAGACLPLVLCAFEPGLLPTVGLWALSGLASAYHLPTSAAFVQAVPDHQRGQAFGVASTALKSSQGLGILLAGVLAEPLGTPLALAVMGALGTLAAVAAGAAWARAHRAATGAAESR</sequence>
<feature type="transmembrane region" description="Helical" evidence="6">
    <location>
        <begin position="166"/>
        <end position="193"/>
    </location>
</feature>